<protein>
    <submittedName>
        <fullName evidence="3">Uncharacterized protein</fullName>
    </submittedName>
</protein>
<reference evidence="4" key="1">
    <citation type="journal article" date="2015" name="Nat. Genet.">
        <title>The genome and transcriptome of the zoonotic hookworm Ancylostoma ceylanicum identify infection-specific gene families.</title>
        <authorList>
            <person name="Schwarz E.M."/>
            <person name="Hu Y."/>
            <person name="Antoshechkin I."/>
            <person name="Miller M.M."/>
            <person name="Sternberg P.W."/>
            <person name="Aroian R.V."/>
        </authorList>
    </citation>
    <scope>NUCLEOTIDE SEQUENCE</scope>
    <source>
        <strain evidence="4">HY135</strain>
    </source>
</reference>
<keyword evidence="2" id="KW-0472">Membrane</keyword>
<dbReference type="OrthoDB" id="5848595at2759"/>
<evidence type="ECO:0000256" key="2">
    <source>
        <dbReference type="SAM" id="Phobius"/>
    </source>
</evidence>
<sequence>MSLLEISEDMGIAVYLPSLFTPWPGVNFLMNVRKGPDQLARTASAAKWRANRLRFHTFPPTDDLIHGRTCASCPHLSKQCLCIMACAVMAVLAQRIFNTRGDLNFYLCEMTFELFLYAVAVCNIAAPSHFARYFNILLFLIAVGVNFSHVLIVVRTQGTYWKCEEGGIIMQHCVFMTIPTHYHTLYTAAFLLFLHLANTLICVAISIFYDGSLDYYLENTPGAPQWITDQPLHRHHRREEIEERRKEQDLLKKLQKPLELSDLPPGTLIKREQTEHSVRTTTYDRSGKANVGPERVKMTRTYTLKAPGGEPATGRREWVITRPSSATGSSTVPLQDVKSTPVPKVVVKSRENVEAPPGKAGEQAAEKPVGKPIEVPPEMRGEKRRSAGKEPYYDDVPSSRISRMPALISPIAYLTNKNLGEKQSDYMY</sequence>
<evidence type="ECO:0000313" key="4">
    <source>
        <dbReference type="Proteomes" id="UP000024635"/>
    </source>
</evidence>
<feature type="transmembrane region" description="Helical" evidence="2">
    <location>
        <begin position="12"/>
        <end position="32"/>
    </location>
</feature>
<feature type="region of interest" description="Disordered" evidence="1">
    <location>
        <begin position="350"/>
        <end position="398"/>
    </location>
</feature>
<accession>A0A016UIU3</accession>
<gene>
    <name evidence="3" type="primary">Acey_s0039.g27</name>
    <name evidence="3" type="ORF">Y032_0039g27</name>
</gene>
<organism evidence="3 4">
    <name type="scientific">Ancylostoma ceylanicum</name>
    <dbReference type="NCBI Taxonomy" id="53326"/>
    <lineage>
        <taxon>Eukaryota</taxon>
        <taxon>Metazoa</taxon>
        <taxon>Ecdysozoa</taxon>
        <taxon>Nematoda</taxon>
        <taxon>Chromadorea</taxon>
        <taxon>Rhabditida</taxon>
        <taxon>Rhabditina</taxon>
        <taxon>Rhabditomorpha</taxon>
        <taxon>Strongyloidea</taxon>
        <taxon>Ancylostomatidae</taxon>
        <taxon>Ancylostomatinae</taxon>
        <taxon>Ancylostoma</taxon>
    </lineage>
</organism>
<keyword evidence="4" id="KW-1185">Reference proteome</keyword>
<keyword evidence="2" id="KW-0812">Transmembrane</keyword>
<name>A0A016UIU3_9BILA</name>
<feature type="transmembrane region" description="Helical" evidence="2">
    <location>
        <begin position="103"/>
        <end position="126"/>
    </location>
</feature>
<dbReference type="AlphaFoldDB" id="A0A016UIU3"/>
<dbReference type="Proteomes" id="UP000024635">
    <property type="component" value="Unassembled WGS sequence"/>
</dbReference>
<feature type="transmembrane region" description="Helical" evidence="2">
    <location>
        <begin position="133"/>
        <end position="152"/>
    </location>
</feature>
<evidence type="ECO:0000313" key="3">
    <source>
        <dbReference type="EMBL" id="EYC14821.1"/>
    </source>
</evidence>
<keyword evidence="2" id="KW-1133">Transmembrane helix</keyword>
<comment type="caution">
    <text evidence="3">The sequence shown here is derived from an EMBL/GenBank/DDBJ whole genome shotgun (WGS) entry which is preliminary data.</text>
</comment>
<feature type="compositionally biased region" description="Basic and acidic residues" evidence="1">
    <location>
        <begin position="377"/>
        <end position="392"/>
    </location>
</feature>
<evidence type="ECO:0000256" key="1">
    <source>
        <dbReference type="SAM" id="MobiDB-lite"/>
    </source>
</evidence>
<proteinExistence type="predicted"/>
<dbReference type="EMBL" id="JARK01001375">
    <property type="protein sequence ID" value="EYC14821.1"/>
    <property type="molecule type" value="Genomic_DNA"/>
</dbReference>
<feature type="transmembrane region" description="Helical" evidence="2">
    <location>
        <begin position="185"/>
        <end position="209"/>
    </location>
</feature>